<keyword evidence="2" id="KW-1185">Reference proteome</keyword>
<gene>
    <name evidence="1" type="ORF">Anas_11133</name>
</gene>
<evidence type="ECO:0000313" key="2">
    <source>
        <dbReference type="Proteomes" id="UP000326759"/>
    </source>
</evidence>
<accession>A0A5N5TM85</accession>
<dbReference type="Proteomes" id="UP000326759">
    <property type="component" value="Unassembled WGS sequence"/>
</dbReference>
<protein>
    <submittedName>
        <fullName evidence="1">Uncharacterized protein</fullName>
    </submittedName>
</protein>
<dbReference type="AlphaFoldDB" id="A0A5N5TM85"/>
<evidence type="ECO:0000313" key="1">
    <source>
        <dbReference type="EMBL" id="KAB7507221.1"/>
    </source>
</evidence>
<sequence length="60" mass="6683">MMILTCLKINLADGDLHFTIKQELFSVPLPDILSKILINHYSPSGKNIKGSDITKDLGDR</sequence>
<comment type="caution">
    <text evidence="1">The sequence shown here is derived from an EMBL/GenBank/DDBJ whole genome shotgun (WGS) entry which is preliminary data.</text>
</comment>
<proteinExistence type="predicted"/>
<organism evidence="1 2">
    <name type="scientific">Armadillidium nasatum</name>
    <dbReference type="NCBI Taxonomy" id="96803"/>
    <lineage>
        <taxon>Eukaryota</taxon>
        <taxon>Metazoa</taxon>
        <taxon>Ecdysozoa</taxon>
        <taxon>Arthropoda</taxon>
        <taxon>Crustacea</taxon>
        <taxon>Multicrustacea</taxon>
        <taxon>Malacostraca</taxon>
        <taxon>Eumalacostraca</taxon>
        <taxon>Peracarida</taxon>
        <taxon>Isopoda</taxon>
        <taxon>Oniscidea</taxon>
        <taxon>Crinocheta</taxon>
        <taxon>Armadillidiidae</taxon>
        <taxon>Armadillidium</taxon>
    </lineage>
</organism>
<dbReference type="EMBL" id="SEYY01000448">
    <property type="protein sequence ID" value="KAB7507221.1"/>
    <property type="molecule type" value="Genomic_DNA"/>
</dbReference>
<reference evidence="1 2" key="1">
    <citation type="journal article" date="2019" name="PLoS Biol.">
        <title>Sex chromosomes control vertical transmission of feminizing Wolbachia symbionts in an isopod.</title>
        <authorList>
            <person name="Becking T."/>
            <person name="Chebbi M.A."/>
            <person name="Giraud I."/>
            <person name="Moumen B."/>
            <person name="Laverre T."/>
            <person name="Caubet Y."/>
            <person name="Peccoud J."/>
            <person name="Gilbert C."/>
            <person name="Cordaux R."/>
        </authorList>
    </citation>
    <scope>NUCLEOTIDE SEQUENCE [LARGE SCALE GENOMIC DNA]</scope>
    <source>
        <strain evidence="1">ANa2</strain>
        <tissue evidence="1">Whole body excluding digestive tract and cuticle</tissue>
    </source>
</reference>
<name>A0A5N5TM85_9CRUS</name>